<name>A0A5B6WL88_9ROSI</name>
<reference evidence="2" key="1">
    <citation type="journal article" date="2019" name="Plant Biotechnol. J.">
        <title>Genome sequencing of the Australian wild diploid species Gossypium australe highlights disease resistance and delayed gland morphogenesis.</title>
        <authorList>
            <person name="Cai Y."/>
            <person name="Cai X."/>
            <person name="Wang Q."/>
            <person name="Wang P."/>
            <person name="Zhang Y."/>
            <person name="Cai C."/>
            <person name="Xu Y."/>
            <person name="Wang K."/>
            <person name="Zhou Z."/>
            <person name="Wang C."/>
            <person name="Geng S."/>
            <person name="Li B."/>
            <person name="Dong Q."/>
            <person name="Hou Y."/>
            <person name="Wang H."/>
            <person name="Ai P."/>
            <person name="Liu Z."/>
            <person name="Yi F."/>
            <person name="Sun M."/>
            <person name="An G."/>
            <person name="Cheng J."/>
            <person name="Zhang Y."/>
            <person name="Shi Q."/>
            <person name="Xie Y."/>
            <person name="Shi X."/>
            <person name="Chang Y."/>
            <person name="Huang F."/>
            <person name="Chen Y."/>
            <person name="Hong S."/>
            <person name="Mi L."/>
            <person name="Sun Q."/>
            <person name="Zhang L."/>
            <person name="Zhou B."/>
            <person name="Peng R."/>
            <person name="Zhang X."/>
            <person name="Liu F."/>
        </authorList>
    </citation>
    <scope>NUCLEOTIDE SEQUENCE [LARGE SCALE GENOMIC DNA]</scope>
    <source>
        <strain evidence="2">cv. PA1801</strain>
    </source>
</reference>
<evidence type="ECO:0000313" key="2">
    <source>
        <dbReference type="Proteomes" id="UP000325315"/>
    </source>
</evidence>
<proteinExistence type="predicted"/>
<dbReference type="EMBL" id="SMMG02000003">
    <property type="protein sequence ID" value="KAA3481946.1"/>
    <property type="molecule type" value="Genomic_DNA"/>
</dbReference>
<organism evidence="1 2">
    <name type="scientific">Gossypium australe</name>
    <dbReference type="NCBI Taxonomy" id="47621"/>
    <lineage>
        <taxon>Eukaryota</taxon>
        <taxon>Viridiplantae</taxon>
        <taxon>Streptophyta</taxon>
        <taxon>Embryophyta</taxon>
        <taxon>Tracheophyta</taxon>
        <taxon>Spermatophyta</taxon>
        <taxon>Magnoliopsida</taxon>
        <taxon>eudicotyledons</taxon>
        <taxon>Gunneridae</taxon>
        <taxon>Pentapetalae</taxon>
        <taxon>rosids</taxon>
        <taxon>malvids</taxon>
        <taxon>Malvales</taxon>
        <taxon>Malvaceae</taxon>
        <taxon>Malvoideae</taxon>
        <taxon>Gossypium</taxon>
    </lineage>
</organism>
<gene>
    <name evidence="1" type="ORF">EPI10_022269</name>
</gene>
<keyword evidence="2" id="KW-1185">Reference proteome</keyword>
<dbReference type="Proteomes" id="UP000325315">
    <property type="component" value="Unassembled WGS sequence"/>
</dbReference>
<protein>
    <submittedName>
        <fullName evidence="1">TMV resistance protein N-like isoform X2</fullName>
    </submittedName>
</protein>
<evidence type="ECO:0000313" key="1">
    <source>
        <dbReference type="EMBL" id="KAA3481946.1"/>
    </source>
</evidence>
<comment type="caution">
    <text evidence="1">The sequence shown here is derived from an EMBL/GenBank/DDBJ whole genome shotgun (WGS) entry which is preliminary data.</text>
</comment>
<accession>A0A5B6WL88</accession>
<dbReference type="OrthoDB" id="943817at2759"/>
<dbReference type="AlphaFoldDB" id="A0A5B6WL88"/>
<sequence>MAVLLMKPSVIIASTISAGPNAQGCTSLEKVSFPDPNLYQFNCIDYEYCGLFMRFSNCFSLNQDAVDNIETNAMLKFGSLAKDWAREHDCFAISGEMKFQ</sequence>